<dbReference type="Gene3D" id="1.25.40.20">
    <property type="entry name" value="Ankyrin repeat-containing domain"/>
    <property type="match status" value="4"/>
</dbReference>
<feature type="repeat" description="ANK" evidence="3">
    <location>
        <begin position="304"/>
        <end position="325"/>
    </location>
</feature>
<gene>
    <name evidence="4" type="primary">Ank1-L8</name>
    <name evidence="4" type="ORF">Hamer_G025509</name>
</gene>
<dbReference type="Pfam" id="PF00023">
    <property type="entry name" value="Ank"/>
    <property type="match status" value="2"/>
</dbReference>
<name>A0A8J5NCI7_HOMAM</name>
<dbReference type="PROSITE" id="PS50297">
    <property type="entry name" value="ANK_REP_REGION"/>
    <property type="match status" value="3"/>
</dbReference>
<proteinExistence type="predicted"/>
<dbReference type="PROSITE" id="PS50088">
    <property type="entry name" value="ANK_REPEAT"/>
    <property type="match status" value="5"/>
</dbReference>
<feature type="repeat" description="ANK" evidence="3">
    <location>
        <begin position="118"/>
        <end position="150"/>
    </location>
</feature>
<organism evidence="4 5">
    <name type="scientific">Homarus americanus</name>
    <name type="common">American lobster</name>
    <dbReference type="NCBI Taxonomy" id="6706"/>
    <lineage>
        <taxon>Eukaryota</taxon>
        <taxon>Metazoa</taxon>
        <taxon>Ecdysozoa</taxon>
        <taxon>Arthropoda</taxon>
        <taxon>Crustacea</taxon>
        <taxon>Multicrustacea</taxon>
        <taxon>Malacostraca</taxon>
        <taxon>Eumalacostraca</taxon>
        <taxon>Eucarida</taxon>
        <taxon>Decapoda</taxon>
        <taxon>Pleocyemata</taxon>
        <taxon>Astacidea</taxon>
        <taxon>Nephropoidea</taxon>
        <taxon>Nephropidae</taxon>
        <taxon>Homarus</taxon>
    </lineage>
</organism>
<dbReference type="Proteomes" id="UP000747542">
    <property type="component" value="Unassembled WGS sequence"/>
</dbReference>
<dbReference type="InterPro" id="IPR002110">
    <property type="entry name" value="Ankyrin_rpt"/>
</dbReference>
<sequence>MAGQHNKVTQVFSDRYGVFRIQELGNNKEVKDSLSLGADPTTIVSVDSDDKGLCLLSKAAREGHSQLISPLLLAGLSADGSGQSCYTPLHWASQSGHHQFVRRLILLGSPNLEAVDDNGYTPLRVAASRGHQSCVKELLSEGADPNTRDSIGRTPLYIASLLNHTLVVQQLLQDTRCDPHVLDINNNTALHAAAQGGGLEAAQDLVVAGIDPDAKTKCGNTPVDQTSLYGYHYLGWWLRKLPRSRPLVETPTLQIVVRTVVEKDCWRKCKTDYGRLSQLIHNNEYVTLRVNTHLTLDVHQQDDNGFTPLHMAAQLNKPEVVRTLLHKCGVYPDVVTWGDETPRDIALKKGHHECLTFLTKFISGQQQTQNPQEQLLWVISRSDNVRKASDLLRGGARPETVGDYSTQPLALAITCNRSRIVSLLLAAGAPLTSTTQGLGLLKLAWRSPDVTPIVQVTVTRVFLHKLKDERRRIEDLSPNLRTGVDQLISTLDREDDTPWRASWPPGETIAQLTHLMVEAARVNCTLTCYFLHRAGGRPSLRDKSYVSPVRTALEAKHWGLAKELIKHMGGCLYVEEDARGRLPADMLPVDLQHSIDKSIYDKERNKLMEMEEKTSDQMIKQQVQEVLELQEILYTSHLKVNLPQDPLLHALLLASQNGLKQLVYLLVKVGNLPVDEVVDPTTQTTALHQAASHGKTSCVILLLSFGAQPLMPDRYSQTAAHLAAMFGHDDTYQVLAQFMPQCKPSCRAGTTPQEVNKHFNIYLKMYHKHTDTNVSPQNAQIWNDPREATKNVLSQIDLRKLMMDAQSVAVNFCQGEAKQVKDIVMQELKAIIDKVSGKDETYRGLLELLGSAADATKLYCPDEYDVNLLLYTCSGVTIKVKEQPEKDVSLSGHKLKIEVETEDAALQGNALLNNLYLRMREILVSYKIKDKRVSLVPPGLTKTQVGVTLLMSWQGSEYPLLLIGVDLVPVVVVPWPSEVHKPRLTPDNSQVIPLSYVVDKNWRGSFANCEVVVLSQLDPQERQVYLTAKTLLSCMKAEPWMPKKYKNQFCWWDSRYWKIPTPAGFCLKNSFLKLLEKKRQEEVNWQESDLRECVTEVFRGMCLQEDTDGQHLIPAKVHAYFGGDCEVPKIGEGAPEIIAFLEENS</sequence>
<comment type="caution">
    <text evidence="4">The sequence shown here is derived from an EMBL/GenBank/DDBJ whole genome shotgun (WGS) entry which is preliminary data.</text>
</comment>
<dbReference type="SMART" id="SM00248">
    <property type="entry name" value="ANK"/>
    <property type="match status" value="11"/>
</dbReference>
<evidence type="ECO:0000256" key="3">
    <source>
        <dbReference type="PROSITE-ProRule" id="PRU00023"/>
    </source>
</evidence>
<dbReference type="Pfam" id="PF12796">
    <property type="entry name" value="Ank_2"/>
    <property type="match status" value="3"/>
</dbReference>
<evidence type="ECO:0000256" key="2">
    <source>
        <dbReference type="ARBA" id="ARBA00023043"/>
    </source>
</evidence>
<dbReference type="EMBL" id="JAHLQT010002128">
    <property type="protein sequence ID" value="KAG7177490.1"/>
    <property type="molecule type" value="Genomic_DNA"/>
</dbReference>
<dbReference type="InterPro" id="IPR036770">
    <property type="entry name" value="Ankyrin_rpt-contain_sf"/>
</dbReference>
<keyword evidence="5" id="KW-1185">Reference proteome</keyword>
<evidence type="ECO:0000313" key="4">
    <source>
        <dbReference type="EMBL" id="KAG7177490.1"/>
    </source>
</evidence>
<dbReference type="PANTHER" id="PTHR24198:SF193">
    <property type="match status" value="1"/>
</dbReference>
<feature type="repeat" description="ANK" evidence="3">
    <location>
        <begin position="682"/>
        <end position="714"/>
    </location>
</feature>
<dbReference type="Gene3D" id="3.30.460.90">
    <property type="match status" value="1"/>
</dbReference>
<keyword evidence="1" id="KW-0677">Repeat</keyword>
<accession>A0A8J5NCI7</accession>
<evidence type="ECO:0000313" key="5">
    <source>
        <dbReference type="Proteomes" id="UP000747542"/>
    </source>
</evidence>
<dbReference type="PANTHER" id="PTHR24198">
    <property type="entry name" value="ANKYRIN REPEAT AND PROTEIN KINASE DOMAIN-CONTAINING PROTEIN"/>
    <property type="match status" value="1"/>
</dbReference>
<keyword evidence="2 3" id="KW-0040">ANK repeat</keyword>
<dbReference type="SUPFAM" id="SSF48403">
    <property type="entry name" value="Ankyrin repeat"/>
    <property type="match status" value="2"/>
</dbReference>
<protein>
    <submittedName>
        <fullName evidence="4">Ankyrin-1-like 8</fullName>
    </submittedName>
</protein>
<feature type="repeat" description="ANK" evidence="3">
    <location>
        <begin position="84"/>
        <end position="117"/>
    </location>
</feature>
<feature type="repeat" description="ANK" evidence="3">
    <location>
        <begin position="185"/>
        <end position="217"/>
    </location>
</feature>
<reference evidence="4" key="1">
    <citation type="journal article" date="2021" name="Sci. Adv.">
        <title>The American lobster genome reveals insights on longevity, neural, and immune adaptations.</title>
        <authorList>
            <person name="Polinski J.M."/>
            <person name="Zimin A.V."/>
            <person name="Clark K.F."/>
            <person name="Kohn A.B."/>
            <person name="Sadowski N."/>
            <person name="Timp W."/>
            <person name="Ptitsyn A."/>
            <person name="Khanna P."/>
            <person name="Romanova D.Y."/>
            <person name="Williams P."/>
            <person name="Greenwood S.J."/>
            <person name="Moroz L.L."/>
            <person name="Walt D.R."/>
            <person name="Bodnar A.G."/>
        </authorList>
    </citation>
    <scope>NUCLEOTIDE SEQUENCE</scope>
    <source>
        <strain evidence="4">GMGI-L3</strain>
    </source>
</reference>
<dbReference type="AlphaFoldDB" id="A0A8J5NCI7"/>
<evidence type="ECO:0000256" key="1">
    <source>
        <dbReference type="ARBA" id="ARBA00022737"/>
    </source>
</evidence>